<evidence type="ECO:0000259" key="6">
    <source>
        <dbReference type="Pfam" id="PF02782"/>
    </source>
</evidence>
<dbReference type="SUPFAM" id="SSF53067">
    <property type="entry name" value="Actin-like ATPase domain"/>
    <property type="match status" value="2"/>
</dbReference>
<dbReference type="InterPro" id="IPR000577">
    <property type="entry name" value="Carb_kinase_FGGY"/>
</dbReference>
<sequence>MKKYLLGVDNGGTYIKAAIYDKKGKRLGIARQYNEVLKPKPGRTEYDQEKLWEINCNCIKNVITETGVDPNEIACIGIAGQGCGFYAVDRFGKSIRNAITSADARAEEIVEQWKKDGTDKKAYSKIYRHSSPVHLNALLAWLKKYEPENYAKIGYLFSMKDFLAFRFTGNAIAGQGCQSVSGLMDLSKGEFSKELGILFGIEEMTDKFGRLCWDFEEAGRLTSEAALQCGCVQGTLVAAGSHDVIASALAMGILDSRLCFMITGTHGINGYISNEPILNGTIKYNEYFAFPGQFLIEEGYPTSSGTLEWVITTLYADRQEKSSDLYDEINHNVESVNPDSSNLLFLPFLQGNRDNPDAAGTWIGLRPEHTRAHMLRAVYEGVAFSHLLQMEHLFANREKPEIIRMAGGATASRVWIQIFADVFGIPIEIVPNEEMGTKGAAIVGAVTSGLYRDVREAVNEMTQQGEIFYPIEDNFKIYQKKIAVFKKIVENLDPLWCAYGREE</sequence>
<dbReference type="InterPro" id="IPR043129">
    <property type="entry name" value="ATPase_NBD"/>
</dbReference>
<feature type="domain" description="Carbohydrate kinase FGGY C-terminal" evidence="6">
    <location>
        <begin position="261"/>
        <end position="447"/>
    </location>
</feature>
<dbReference type="Pfam" id="PF00370">
    <property type="entry name" value="FGGY_N"/>
    <property type="match status" value="1"/>
</dbReference>
<evidence type="ECO:0000313" key="8">
    <source>
        <dbReference type="Proteomes" id="UP001652409"/>
    </source>
</evidence>
<dbReference type="InterPro" id="IPR018483">
    <property type="entry name" value="Carb_kinase_FGGY_CS"/>
</dbReference>
<dbReference type="PANTHER" id="PTHR43095">
    <property type="entry name" value="SUGAR KINASE"/>
    <property type="match status" value="1"/>
</dbReference>
<dbReference type="Gene3D" id="3.30.420.40">
    <property type="match status" value="2"/>
</dbReference>
<comment type="similarity">
    <text evidence="1 4">Belongs to the FGGY kinase family.</text>
</comment>
<protein>
    <submittedName>
        <fullName evidence="7">Carbohydrate kinase</fullName>
    </submittedName>
</protein>
<evidence type="ECO:0000256" key="2">
    <source>
        <dbReference type="ARBA" id="ARBA00022679"/>
    </source>
</evidence>
<evidence type="ECO:0000256" key="1">
    <source>
        <dbReference type="ARBA" id="ARBA00009156"/>
    </source>
</evidence>
<feature type="domain" description="Carbohydrate kinase FGGY N-terminal" evidence="5">
    <location>
        <begin position="4"/>
        <end position="249"/>
    </location>
</feature>
<dbReference type="InterPro" id="IPR018484">
    <property type="entry name" value="FGGY_N"/>
</dbReference>
<dbReference type="InterPro" id="IPR050406">
    <property type="entry name" value="FGGY_Carb_Kinase"/>
</dbReference>
<dbReference type="InterPro" id="IPR018485">
    <property type="entry name" value="FGGY_C"/>
</dbReference>
<reference evidence="7 8" key="1">
    <citation type="journal article" date="2021" name="ISME Commun">
        <title>Automated analysis of genomic sequences facilitates high-throughput and comprehensive description of bacteria.</title>
        <authorList>
            <person name="Hitch T.C.A."/>
        </authorList>
    </citation>
    <scope>NUCLEOTIDE SEQUENCE [LARGE SCALE GENOMIC DNA]</scope>
    <source>
        <strain evidence="7 8">Sanger_23</strain>
    </source>
</reference>
<dbReference type="Proteomes" id="UP001652409">
    <property type="component" value="Unassembled WGS sequence"/>
</dbReference>
<dbReference type="RefSeq" id="WP_158422517.1">
    <property type="nucleotide sequence ID" value="NZ_JAOQJL010000037.1"/>
</dbReference>
<dbReference type="PIRSF" id="PIRSF000538">
    <property type="entry name" value="GlpK"/>
    <property type="match status" value="1"/>
</dbReference>
<keyword evidence="2 4" id="KW-0808">Transferase</keyword>
<dbReference type="Pfam" id="PF02782">
    <property type="entry name" value="FGGY_C"/>
    <property type="match status" value="1"/>
</dbReference>
<accession>A0ABT2TZ37</accession>
<organism evidence="7 8">
    <name type="scientific">Blautia ammoniilytica</name>
    <dbReference type="NCBI Taxonomy" id="2981782"/>
    <lineage>
        <taxon>Bacteria</taxon>
        <taxon>Bacillati</taxon>
        <taxon>Bacillota</taxon>
        <taxon>Clostridia</taxon>
        <taxon>Lachnospirales</taxon>
        <taxon>Lachnospiraceae</taxon>
        <taxon>Blautia</taxon>
    </lineage>
</organism>
<keyword evidence="8" id="KW-1185">Reference proteome</keyword>
<evidence type="ECO:0000259" key="5">
    <source>
        <dbReference type="Pfam" id="PF00370"/>
    </source>
</evidence>
<proteinExistence type="inferred from homology"/>
<dbReference type="PROSITE" id="PS00445">
    <property type="entry name" value="FGGY_KINASES_2"/>
    <property type="match status" value="1"/>
</dbReference>
<dbReference type="GO" id="GO:0016301">
    <property type="term" value="F:kinase activity"/>
    <property type="evidence" value="ECO:0007669"/>
    <property type="project" value="UniProtKB-KW"/>
</dbReference>
<dbReference type="CDD" id="cd07802">
    <property type="entry name" value="ASKHA_NBD_FGGY_EcLyxK-like"/>
    <property type="match status" value="1"/>
</dbReference>
<dbReference type="PANTHER" id="PTHR43095:SF3">
    <property type="entry name" value="L-XYLULOSE_3-KETO-L-GULONATE KINASE"/>
    <property type="match status" value="1"/>
</dbReference>
<keyword evidence="3 4" id="KW-0418">Kinase</keyword>
<evidence type="ECO:0000256" key="4">
    <source>
        <dbReference type="RuleBase" id="RU003733"/>
    </source>
</evidence>
<name>A0ABT2TZ37_9FIRM</name>
<evidence type="ECO:0000256" key="3">
    <source>
        <dbReference type="ARBA" id="ARBA00022777"/>
    </source>
</evidence>
<dbReference type="EMBL" id="JAOQJL010000037">
    <property type="protein sequence ID" value="MCU6766709.1"/>
    <property type="molecule type" value="Genomic_DNA"/>
</dbReference>
<evidence type="ECO:0000313" key="7">
    <source>
        <dbReference type="EMBL" id="MCU6766709.1"/>
    </source>
</evidence>
<comment type="caution">
    <text evidence="7">The sequence shown here is derived from an EMBL/GenBank/DDBJ whole genome shotgun (WGS) entry which is preliminary data.</text>
</comment>
<gene>
    <name evidence="7" type="ORF">OCV61_15075</name>
</gene>